<sequence>MNFLLSSKLLENFYTRICKMSRKWIVALFLSIMTFAFADQHRDDPILYYSDDCDIKILPNAGPRIRGNSWNVFLTADFIYWTARTEGLDYAVSGVGSNNASGRVHDLDWSWDPGFKVGLGVNLTHDGWDLFAQYTWLHSDAADSTSQDTATTNLTPYWATHGVLGSSLTHAKANWDVKFHNLTWELGRNAYMSQFMKLRLFGGLCAAWVYQDYDVSYTNTNGEISCQDMELDYWGVGLRAGLNNSFQFSKSFSLYSDIALALLWGQFDRDRKEKQTDANNVTVPVVSTDQKPHSSQPVISLGAGLRYDAWLSQNRFHLGLQAGWEHQNWILFNHFITLPGDPNHQGDFFLQGFTLKVRLDF</sequence>
<keyword evidence="1" id="KW-0732">Signal</keyword>
<evidence type="ECO:0000256" key="1">
    <source>
        <dbReference type="SAM" id="SignalP"/>
    </source>
</evidence>
<keyword evidence="3" id="KW-1185">Reference proteome</keyword>
<dbReference type="InterPro" id="IPR007825">
    <property type="entry name" value="Major_OMP_Legionella"/>
</dbReference>
<evidence type="ECO:0008006" key="4">
    <source>
        <dbReference type="Google" id="ProtNLM"/>
    </source>
</evidence>
<organism evidence="2 3">
    <name type="scientific">Candidatus Neptunichlamydia vexilliferae</name>
    <dbReference type="NCBI Taxonomy" id="1651774"/>
    <lineage>
        <taxon>Bacteria</taxon>
        <taxon>Pseudomonadati</taxon>
        <taxon>Chlamydiota</taxon>
        <taxon>Chlamydiia</taxon>
        <taxon>Parachlamydiales</taxon>
        <taxon>Simkaniaceae</taxon>
        <taxon>Candidatus Neptunichlamydia</taxon>
    </lineage>
</organism>
<protein>
    <recommendedName>
        <fullName evidence="4">MOMP-like family protein</fullName>
    </recommendedName>
</protein>
<name>A0ABS0B0E7_9BACT</name>
<gene>
    <name evidence="2" type="ORF">NEPTK9_001386</name>
</gene>
<evidence type="ECO:0000313" key="3">
    <source>
        <dbReference type="Proteomes" id="UP001194714"/>
    </source>
</evidence>
<dbReference type="Proteomes" id="UP001194714">
    <property type="component" value="Unassembled WGS sequence"/>
</dbReference>
<proteinExistence type="predicted"/>
<reference evidence="2 3" key="1">
    <citation type="submission" date="2020-01" db="EMBL/GenBank/DDBJ databases">
        <title>Draft genome sequence of Cand. Neptunochlamydia vexilliferae K9.</title>
        <authorList>
            <person name="Schulz F."/>
            <person name="Koestlbacher S."/>
            <person name="Wascher F."/>
            <person name="Pizzetti I."/>
            <person name="Horn M."/>
        </authorList>
    </citation>
    <scope>NUCLEOTIDE SEQUENCE [LARGE SCALE GENOMIC DNA]</scope>
    <source>
        <strain evidence="2 3">K9</strain>
    </source>
</reference>
<dbReference type="InterPro" id="IPR036709">
    <property type="entry name" value="Autotransporte_beta_dom_sf"/>
</dbReference>
<feature type="chain" id="PRO_5046504453" description="MOMP-like family protein" evidence="1">
    <location>
        <begin position="39"/>
        <end position="361"/>
    </location>
</feature>
<dbReference type="SUPFAM" id="SSF103515">
    <property type="entry name" value="Autotransporter"/>
    <property type="match status" value="1"/>
</dbReference>
<evidence type="ECO:0000313" key="2">
    <source>
        <dbReference type="EMBL" id="MBF5059867.1"/>
    </source>
</evidence>
<comment type="caution">
    <text evidence="2">The sequence shown here is derived from an EMBL/GenBank/DDBJ whole genome shotgun (WGS) entry which is preliminary data.</text>
</comment>
<dbReference type="EMBL" id="JAAEJV010000046">
    <property type="protein sequence ID" value="MBF5059867.1"/>
    <property type="molecule type" value="Genomic_DNA"/>
</dbReference>
<dbReference type="Pfam" id="PF05150">
    <property type="entry name" value="Legionella_OMP"/>
    <property type="match status" value="1"/>
</dbReference>
<feature type="signal peptide" evidence="1">
    <location>
        <begin position="1"/>
        <end position="38"/>
    </location>
</feature>
<accession>A0ABS0B0E7</accession>